<dbReference type="Gene3D" id="2.60.120.260">
    <property type="entry name" value="Galactose-binding domain-like"/>
    <property type="match status" value="1"/>
</dbReference>
<sequence>MEEILSNILESKKTKTLREYEEIVQKSGMIWKKSFEYNTPITGQVNFDDFFKIAGKNVQKVCKFIVKCIDRGDSIEYVRSVQFFYKTVSGEIVEGFQQMHPQAPSKGKFAEKIFELEDDEYIIKMIGRTGLFLDAFGFETTKGRQYVFGGNGGGERELKAPDGLHFSNFGSIHCDGGVFSVLCDSLIIPNKEEDKNKQPVDFEQLGTAVKYIIDCLGIKDIFTLFKLNRYFASWRYSAIFLNKLSKRIIYSCNIQTRQYIEEIMKNANTSYRSIQQIQKLLNVTKNQISNPFGDQDFNGFTVTKNGGNGVIVIHSNMQNYRNSAFQTSFAYGELMFEAKLSDLFDEEFMQMLISRNACIVAGCYMKQPGFGAEGYVELFIRDDNAQKNIFHQKLSDTKLTKDWKQLFIKYEKDELSNEMAKFTPTSIKLLVGGKDTCYWGGHYGNIFSGITLRGIPFYSRKDKAFLSI</sequence>
<dbReference type="AlphaFoldDB" id="Q23QZ6"/>
<organism evidence="2 3">
    <name type="scientific">Tetrahymena thermophila (strain SB210)</name>
    <dbReference type="NCBI Taxonomy" id="312017"/>
    <lineage>
        <taxon>Eukaryota</taxon>
        <taxon>Sar</taxon>
        <taxon>Alveolata</taxon>
        <taxon>Ciliophora</taxon>
        <taxon>Intramacronucleata</taxon>
        <taxon>Oligohymenophorea</taxon>
        <taxon>Hymenostomatida</taxon>
        <taxon>Tetrahymenina</taxon>
        <taxon>Tetrahymenidae</taxon>
        <taxon>Tetrahymena</taxon>
    </lineage>
</organism>
<dbReference type="SUPFAM" id="SSF51101">
    <property type="entry name" value="Mannose-binding lectins"/>
    <property type="match status" value="1"/>
</dbReference>
<dbReference type="KEGG" id="tet:TTHERM_00997650"/>
<evidence type="ECO:0000313" key="3">
    <source>
        <dbReference type="Proteomes" id="UP000009168"/>
    </source>
</evidence>
<name>Q23QZ6_TETTS</name>
<reference evidence="3" key="1">
    <citation type="journal article" date="2006" name="PLoS Biol.">
        <title>Macronuclear genome sequence of the ciliate Tetrahymena thermophila, a model eukaryote.</title>
        <authorList>
            <person name="Eisen J.A."/>
            <person name="Coyne R.S."/>
            <person name="Wu M."/>
            <person name="Wu D."/>
            <person name="Thiagarajan M."/>
            <person name="Wortman J.R."/>
            <person name="Badger J.H."/>
            <person name="Ren Q."/>
            <person name="Amedeo P."/>
            <person name="Jones K.M."/>
            <person name="Tallon L.J."/>
            <person name="Delcher A.L."/>
            <person name="Salzberg S.L."/>
            <person name="Silva J.C."/>
            <person name="Haas B.J."/>
            <person name="Majoros W.H."/>
            <person name="Farzad M."/>
            <person name="Carlton J.M."/>
            <person name="Smith R.K. Jr."/>
            <person name="Garg J."/>
            <person name="Pearlman R.E."/>
            <person name="Karrer K.M."/>
            <person name="Sun L."/>
            <person name="Manning G."/>
            <person name="Elde N.C."/>
            <person name="Turkewitz A.P."/>
            <person name="Asai D.J."/>
            <person name="Wilkes D.E."/>
            <person name="Wang Y."/>
            <person name="Cai H."/>
            <person name="Collins K."/>
            <person name="Stewart B.A."/>
            <person name="Lee S.R."/>
            <person name="Wilamowska K."/>
            <person name="Weinberg Z."/>
            <person name="Ruzzo W.L."/>
            <person name="Wloga D."/>
            <person name="Gaertig J."/>
            <person name="Frankel J."/>
            <person name="Tsao C.-C."/>
            <person name="Gorovsky M.A."/>
            <person name="Keeling P.J."/>
            <person name="Waller R.F."/>
            <person name="Patron N.J."/>
            <person name="Cherry J.M."/>
            <person name="Stover N.A."/>
            <person name="Krieger C.J."/>
            <person name="del Toro C."/>
            <person name="Ryder H.F."/>
            <person name="Williamson S.C."/>
            <person name="Barbeau R.A."/>
            <person name="Hamilton E.P."/>
            <person name="Orias E."/>
        </authorList>
    </citation>
    <scope>NUCLEOTIDE SEQUENCE [LARGE SCALE GENOMIC DNA]</scope>
    <source>
        <strain evidence="3">SB210</strain>
    </source>
</reference>
<accession>Q23QZ6</accession>
<dbReference type="EMBL" id="GG662646">
    <property type="protein sequence ID" value="EAR98960.2"/>
    <property type="molecule type" value="Genomic_DNA"/>
</dbReference>
<dbReference type="PROSITE" id="PS51114">
    <property type="entry name" value="FBA"/>
    <property type="match status" value="1"/>
</dbReference>
<dbReference type="Proteomes" id="UP000009168">
    <property type="component" value="Unassembled WGS sequence"/>
</dbReference>
<dbReference type="InterPro" id="IPR036404">
    <property type="entry name" value="Jacalin-like_lectin_dom_sf"/>
</dbReference>
<dbReference type="GeneID" id="7829821"/>
<dbReference type="InParanoid" id="Q23QZ6"/>
<dbReference type="Gene3D" id="2.100.10.30">
    <property type="entry name" value="Jacalin-like lectin domain"/>
    <property type="match status" value="1"/>
</dbReference>
<proteinExistence type="predicted"/>
<feature type="domain" description="FBA" evidence="1">
    <location>
        <begin position="274"/>
        <end position="456"/>
    </location>
</feature>
<evidence type="ECO:0000259" key="1">
    <source>
        <dbReference type="PROSITE" id="PS51114"/>
    </source>
</evidence>
<dbReference type="RefSeq" id="XP_001019205.2">
    <property type="nucleotide sequence ID" value="XM_001019205.3"/>
</dbReference>
<keyword evidence="3" id="KW-1185">Reference proteome</keyword>
<dbReference type="InterPro" id="IPR007397">
    <property type="entry name" value="F-box-assoc_dom"/>
</dbReference>
<evidence type="ECO:0000313" key="2">
    <source>
        <dbReference type="EMBL" id="EAR98960.2"/>
    </source>
</evidence>
<protein>
    <recommendedName>
        <fullName evidence="1">FBA domain-containing protein</fullName>
    </recommendedName>
</protein>
<gene>
    <name evidence="2" type="ORF">TTHERM_00997650</name>
</gene>
<dbReference type="HOGENOM" id="CLU_571769_0_0_1"/>